<comment type="caution">
    <text evidence="2">The sequence shown here is derived from an EMBL/GenBank/DDBJ whole genome shotgun (WGS) entry which is preliminary data.</text>
</comment>
<dbReference type="InterPro" id="IPR052729">
    <property type="entry name" value="Acyl/Acetyltrans_Enzymes"/>
</dbReference>
<accession>A0A6M1S6H1</accession>
<dbReference type="PROSITE" id="PS51186">
    <property type="entry name" value="GNAT"/>
    <property type="match status" value="1"/>
</dbReference>
<dbReference type="InterPro" id="IPR041496">
    <property type="entry name" value="YitH/HolE_GNAT"/>
</dbReference>
<dbReference type="Gene3D" id="3.40.630.30">
    <property type="match status" value="1"/>
</dbReference>
<name>A0A6M1S6H1_9HYPH</name>
<dbReference type="InterPro" id="IPR000182">
    <property type="entry name" value="GNAT_dom"/>
</dbReference>
<sequence length="286" mass="30677">MPATEIRPLSPAEIETLVGWAGDEGWNPGLADASAFHAADPEGFLGCFVNGVLAAGISAVAYGEDFGFIGLYICHPHYRGKGYGRQVWDAAMAHLEGRTIGLDGVPEQQANYASMGFKPTYQTFRWSGRVTMPSPSPTAPSASTIKVRTATPDLLPAIGAFDRRFFPAERSSFLTEWLSVPRETFLATTAAGIAGYAVLRRCLVGHKLGPLFAIDSDAADALLDACLQRIGADELQIDVPEAQAEFSNRLARLGFTRGFATRRMYRGLAPAVNQSGVYGVTTLELG</sequence>
<protein>
    <submittedName>
        <fullName evidence="2">GNAT family N-acetyltransferase</fullName>
    </submittedName>
</protein>
<dbReference type="SUPFAM" id="SSF55729">
    <property type="entry name" value="Acyl-CoA N-acyltransferases (Nat)"/>
    <property type="match status" value="1"/>
</dbReference>
<evidence type="ECO:0000259" key="1">
    <source>
        <dbReference type="PROSITE" id="PS51186"/>
    </source>
</evidence>
<proteinExistence type="predicted"/>
<gene>
    <name evidence="2" type="ORF">G6N76_14645</name>
</gene>
<dbReference type="PANTHER" id="PTHR47237:SF2">
    <property type="entry name" value="BLL4206 PROTEIN"/>
    <property type="match status" value="1"/>
</dbReference>
<keyword evidence="2" id="KW-0808">Transferase</keyword>
<dbReference type="EMBL" id="JAAKZH010000004">
    <property type="protein sequence ID" value="NGO64907.1"/>
    <property type="molecule type" value="Genomic_DNA"/>
</dbReference>
<reference evidence="2 3" key="1">
    <citation type="submission" date="2020-02" db="EMBL/GenBank/DDBJ databases">
        <title>Genome sequence of the type strain CCBAU10050 of Rhizobium daejeonense.</title>
        <authorList>
            <person name="Gao J."/>
            <person name="Sun J."/>
        </authorList>
    </citation>
    <scope>NUCLEOTIDE SEQUENCE [LARGE SCALE GENOMIC DNA]</scope>
    <source>
        <strain evidence="2 3">CCBAU10050</strain>
    </source>
</reference>
<dbReference type="Pfam" id="PF18014">
    <property type="entry name" value="Acetyltransf_18"/>
    <property type="match status" value="1"/>
</dbReference>
<keyword evidence="3" id="KW-1185">Reference proteome</keyword>
<organism evidence="2 3">
    <name type="scientific">Rhizobium daejeonense</name>
    <dbReference type="NCBI Taxonomy" id="240521"/>
    <lineage>
        <taxon>Bacteria</taxon>
        <taxon>Pseudomonadati</taxon>
        <taxon>Pseudomonadota</taxon>
        <taxon>Alphaproteobacteria</taxon>
        <taxon>Hyphomicrobiales</taxon>
        <taxon>Rhizobiaceae</taxon>
        <taxon>Rhizobium/Agrobacterium group</taxon>
        <taxon>Rhizobium</taxon>
    </lineage>
</organism>
<dbReference type="CDD" id="cd04301">
    <property type="entry name" value="NAT_SF"/>
    <property type="match status" value="1"/>
</dbReference>
<evidence type="ECO:0000313" key="3">
    <source>
        <dbReference type="Proteomes" id="UP000477849"/>
    </source>
</evidence>
<evidence type="ECO:0000313" key="2">
    <source>
        <dbReference type="EMBL" id="NGO64907.1"/>
    </source>
</evidence>
<dbReference type="Gene3D" id="3.40.630.90">
    <property type="match status" value="1"/>
</dbReference>
<dbReference type="GO" id="GO:0016747">
    <property type="term" value="F:acyltransferase activity, transferring groups other than amino-acyl groups"/>
    <property type="evidence" value="ECO:0007669"/>
    <property type="project" value="InterPro"/>
</dbReference>
<feature type="domain" description="N-acetyltransferase" evidence="1">
    <location>
        <begin position="4"/>
        <end position="137"/>
    </location>
</feature>
<dbReference type="AlphaFoldDB" id="A0A6M1S6H1"/>
<dbReference type="Proteomes" id="UP000477849">
    <property type="component" value="Unassembled WGS sequence"/>
</dbReference>
<dbReference type="Pfam" id="PF00583">
    <property type="entry name" value="Acetyltransf_1"/>
    <property type="match status" value="1"/>
</dbReference>
<dbReference type="PANTHER" id="PTHR47237">
    <property type="entry name" value="SLL0310 PROTEIN"/>
    <property type="match status" value="1"/>
</dbReference>
<dbReference type="InterPro" id="IPR016181">
    <property type="entry name" value="Acyl_CoA_acyltransferase"/>
</dbReference>